<evidence type="ECO:0000313" key="1">
    <source>
        <dbReference type="EMBL" id="MBW84075.1"/>
    </source>
</evidence>
<dbReference type="EMBL" id="GGEC01003592">
    <property type="protein sequence ID" value="MBW84075.1"/>
    <property type="molecule type" value="Transcribed_RNA"/>
</dbReference>
<accession>A0A2P2IS79</accession>
<organism evidence="1">
    <name type="scientific">Rhizophora mucronata</name>
    <name type="common">Asiatic mangrove</name>
    <dbReference type="NCBI Taxonomy" id="61149"/>
    <lineage>
        <taxon>Eukaryota</taxon>
        <taxon>Viridiplantae</taxon>
        <taxon>Streptophyta</taxon>
        <taxon>Embryophyta</taxon>
        <taxon>Tracheophyta</taxon>
        <taxon>Spermatophyta</taxon>
        <taxon>Magnoliopsida</taxon>
        <taxon>eudicotyledons</taxon>
        <taxon>Gunneridae</taxon>
        <taxon>Pentapetalae</taxon>
        <taxon>rosids</taxon>
        <taxon>fabids</taxon>
        <taxon>Malpighiales</taxon>
        <taxon>Rhizophoraceae</taxon>
        <taxon>Rhizophora</taxon>
    </lineage>
</organism>
<name>A0A2P2IS79_RHIMU</name>
<protein>
    <submittedName>
        <fullName evidence="1">Uncharacterized protein</fullName>
    </submittedName>
</protein>
<sequence length="40" mass="4452">MAFRTIGRIVIRVEPAVSVVGSIYRSCQANDPPMTEEETK</sequence>
<proteinExistence type="predicted"/>
<dbReference type="AlphaFoldDB" id="A0A2P2IS79"/>
<reference evidence="1" key="1">
    <citation type="submission" date="2018-02" db="EMBL/GenBank/DDBJ databases">
        <title>Rhizophora mucronata_Transcriptome.</title>
        <authorList>
            <person name="Meera S.P."/>
            <person name="Sreeshan A."/>
            <person name="Augustine A."/>
        </authorList>
    </citation>
    <scope>NUCLEOTIDE SEQUENCE</scope>
    <source>
        <tissue evidence="1">Leaf</tissue>
    </source>
</reference>